<dbReference type="InterPro" id="IPR025501">
    <property type="entry name" value="MinD_FleN"/>
</dbReference>
<feature type="binding site" evidence="10">
    <location>
        <begin position="12"/>
        <end position="19"/>
    </location>
    <ligand>
        <name>ATP</name>
        <dbReference type="ChEBI" id="CHEBI:30616"/>
    </ligand>
</feature>
<dbReference type="PANTHER" id="PTHR43384:SF6">
    <property type="entry name" value="SEPTUM SITE-DETERMINING PROTEIN MIND HOMOLOG, CHLOROPLASTIC"/>
    <property type="match status" value="1"/>
</dbReference>
<dbReference type="GO" id="GO:0009898">
    <property type="term" value="C:cytoplasmic side of plasma membrane"/>
    <property type="evidence" value="ECO:0007669"/>
    <property type="project" value="TreeGrafter"/>
</dbReference>
<evidence type="ECO:0000256" key="5">
    <source>
        <dbReference type="ARBA" id="ARBA00022840"/>
    </source>
</evidence>
<sequence>MRGTVITITSGKGGVGKTTTTANLSAALTQLGQRVIAVDADMGLRNLDLVMGLENRIVFDLVDVAEGRCTLQQALVRDPRAEFLYLLPAAQTRDKRDVTIEQMCTICRQLVTMADYVLIDSPAGIEHGFHTAVAPADRVLIVTTSDVSALRDADKVIYLLERDWRRQPGLVINRYNPRLVNSGEMRGIDDVLDILAIDLLGVVPEDERLMLSTDRGTPAAFDRRMYVRRAYENIARRIMGANVPLTDYYRPGFWGWLGRVFGR</sequence>
<keyword evidence="5 10" id="KW-0067">ATP-binding</keyword>
<proteinExistence type="inferred from homology"/>
<dbReference type="PIRSF" id="PIRSF003092">
    <property type="entry name" value="MinD"/>
    <property type="match status" value="1"/>
</dbReference>
<organism evidence="12">
    <name type="scientific">Caldilinea aerophila</name>
    <dbReference type="NCBI Taxonomy" id="133453"/>
    <lineage>
        <taxon>Bacteria</taxon>
        <taxon>Bacillati</taxon>
        <taxon>Chloroflexota</taxon>
        <taxon>Caldilineae</taxon>
        <taxon>Caldilineales</taxon>
        <taxon>Caldilineaceae</taxon>
        <taxon>Caldilinea</taxon>
    </lineage>
</organism>
<evidence type="ECO:0000256" key="7">
    <source>
        <dbReference type="ARBA" id="ARBA00023306"/>
    </source>
</evidence>
<evidence type="ECO:0000256" key="9">
    <source>
        <dbReference type="ARBA" id="ARBA00032845"/>
    </source>
</evidence>
<dbReference type="GO" id="GO:0000917">
    <property type="term" value="P:division septum assembly"/>
    <property type="evidence" value="ECO:0007669"/>
    <property type="project" value="UniProtKB-KW"/>
</dbReference>
<dbReference type="GO" id="GO:0005524">
    <property type="term" value="F:ATP binding"/>
    <property type="evidence" value="ECO:0007669"/>
    <property type="project" value="UniProtKB-KW"/>
</dbReference>
<comment type="caution">
    <text evidence="12">The sequence shown here is derived from an EMBL/GenBank/DDBJ whole genome shotgun (WGS) entry which is preliminary data.</text>
</comment>
<protein>
    <recommendedName>
        <fullName evidence="2">Septum site-determining protein MinD</fullName>
    </recommendedName>
    <alternativeName>
        <fullName evidence="9">Cell division inhibitor MinD</fullName>
    </alternativeName>
</protein>
<dbReference type="GO" id="GO:0051782">
    <property type="term" value="P:negative regulation of cell division"/>
    <property type="evidence" value="ECO:0007669"/>
    <property type="project" value="TreeGrafter"/>
</dbReference>
<comment type="similarity">
    <text evidence="1">Belongs to the ParA family. MinD subfamily.</text>
</comment>
<evidence type="ECO:0000256" key="4">
    <source>
        <dbReference type="ARBA" id="ARBA00022741"/>
    </source>
</evidence>
<evidence type="ECO:0000256" key="3">
    <source>
        <dbReference type="ARBA" id="ARBA00022618"/>
    </source>
</evidence>
<dbReference type="InterPro" id="IPR050625">
    <property type="entry name" value="ParA/MinD_ATPase"/>
</dbReference>
<dbReference type="InterPro" id="IPR010223">
    <property type="entry name" value="MinD"/>
</dbReference>
<keyword evidence="7" id="KW-0131">Cell cycle</keyword>
<accession>A0A7C1FJI8</accession>
<dbReference type="EMBL" id="DSMG01000120">
    <property type="protein sequence ID" value="HDX32254.1"/>
    <property type="molecule type" value="Genomic_DNA"/>
</dbReference>
<evidence type="ECO:0000256" key="8">
    <source>
        <dbReference type="ARBA" id="ARBA00025436"/>
    </source>
</evidence>
<dbReference type="GO" id="GO:0005829">
    <property type="term" value="C:cytosol"/>
    <property type="evidence" value="ECO:0007669"/>
    <property type="project" value="TreeGrafter"/>
</dbReference>
<dbReference type="AlphaFoldDB" id="A0A7C1FJI8"/>
<dbReference type="SUPFAM" id="SSF52540">
    <property type="entry name" value="P-loop containing nucleoside triphosphate hydrolases"/>
    <property type="match status" value="1"/>
</dbReference>
<evidence type="ECO:0000256" key="6">
    <source>
        <dbReference type="ARBA" id="ARBA00023210"/>
    </source>
</evidence>
<keyword evidence="6" id="KW-0717">Septation</keyword>
<keyword evidence="4 10" id="KW-0547">Nucleotide-binding</keyword>
<evidence type="ECO:0000256" key="10">
    <source>
        <dbReference type="PIRSR" id="PIRSR003092-1"/>
    </source>
</evidence>
<dbReference type="GO" id="GO:0016887">
    <property type="term" value="F:ATP hydrolysis activity"/>
    <property type="evidence" value="ECO:0007669"/>
    <property type="project" value="InterPro"/>
</dbReference>
<reference evidence="12" key="1">
    <citation type="journal article" date="2020" name="mSystems">
        <title>Genome- and Community-Level Interaction Insights into Carbon Utilization and Element Cycling Functions of Hydrothermarchaeota in Hydrothermal Sediment.</title>
        <authorList>
            <person name="Zhou Z."/>
            <person name="Liu Y."/>
            <person name="Xu W."/>
            <person name="Pan J."/>
            <person name="Luo Z.H."/>
            <person name="Li M."/>
        </authorList>
    </citation>
    <scope>NUCLEOTIDE SEQUENCE [LARGE SCALE GENOMIC DNA]</scope>
    <source>
        <strain evidence="12">SpSt-289</strain>
    </source>
</reference>
<dbReference type="CDD" id="cd02036">
    <property type="entry name" value="MinD"/>
    <property type="match status" value="1"/>
</dbReference>
<feature type="domain" description="CobQ/CobB/MinD/ParA nucleotide binding" evidence="11">
    <location>
        <begin position="6"/>
        <end position="218"/>
    </location>
</feature>
<dbReference type="InterPro" id="IPR002586">
    <property type="entry name" value="CobQ/CobB/MinD/ParA_Nub-bd_dom"/>
</dbReference>
<dbReference type="InterPro" id="IPR027417">
    <property type="entry name" value="P-loop_NTPase"/>
</dbReference>
<evidence type="ECO:0000259" key="11">
    <source>
        <dbReference type="Pfam" id="PF01656"/>
    </source>
</evidence>
<keyword evidence="3" id="KW-0132">Cell division</keyword>
<evidence type="ECO:0000256" key="2">
    <source>
        <dbReference type="ARBA" id="ARBA00016887"/>
    </source>
</evidence>
<comment type="function">
    <text evidence="8">ATPase required for the correct placement of the division site. Cell division inhibitors MinC and MinD act in concert to form an inhibitor capable of blocking formation of the polar Z ring septums. Rapidly oscillates between the poles of the cell to destabilize FtsZ filaments that have formed before they mature into polar Z rings.</text>
</comment>
<dbReference type="NCBIfam" id="TIGR01968">
    <property type="entry name" value="minD_bact"/>
    <property type="match status" value="1"/>
</dbReference>
<evidence type="ECO:0000256" key="1">
    <source>
        <dbReference type="ARBA" id="ARBA00010257"/>
    </source>
</evidence>
<dbReference type="Pfam" id="PF01656">
    <property type="entry name" value="CbiA"/>
    <property type="match status" value="1"/>
</dbReference>
<gene>
    <name evidence="12" type="primary">minD</name>
    <name evidence="12" type="ORF">ENQ20_12330</name>
</gene>
<dbReference type="Gene3D" id="3.40.50.300">
    <property type="entry name" value="P-loop containing nucleotide triphosphate hydrolases"/>
    <property type="match status" value="1"/>
</dbReference>
<name>A0A7C1FJI8_9CHLR</name>
<dbReference type="PANTHER" id="PTHR43384">
    <property type="entry name" value="SEPTUM SITE-DETERMINING PROTEIN MIND HOMOLOG, CHLOROPLASTIC-RELATED"/>
    <property type="match status" value="1"/>
</dbReference>
<evidence type="ECO:0000313" key="12">
    <source>
        <dbReference type="EMBL" id="HDX32254.1"/>
    </source>
</evidence>